<keyword evidence="4 6" id="KW-1133">Transmembrane helix</keyword>
<evidence type="ECO:0000256" key="4">
    <source>
        <dbReference type="ARBA" id="ARBA00022989"/>
    </source>
</evidence>
<dbReference type="RefSeq" id="WP_007364857.1">
    <property type="nucleotide sequence ID" value="NZ_ACLR01000088.1"/>
</dbReference>
<feature type="transmembrane region" description="Helical" evidence="6">
    <location>
        <begin position="280"/>
        <end position="298"/>
    </location>
</feature>
<accession>C2MAF7</accession>
<dbReference type="eggNOG" id="COG0534">
    <property type="taxonomic scope" value="Bacteria"/>
</dbReference>
<proteinExistence type="inferred from homology"/>
<dbReference type="OrthoDB" id="9776324at2"/>
<comment type="subcellular location">
    <subcellularLocation>
        <location evidence="1">Membrane</location>
        <topology evidence="1">Multi-pass membrane protein</topology>
    </subcellularLocation>
</comment>
<dbReference type="InterPro" id="IPR044644">
    <property type="entry name" value="DinF-like"/>
</dbReference>
<evidence type="ECO:0000313" key="7">
    <source>
        <dbReference type="EMBL" id="EEK17282.1"/>
    </source>
</evidence>
<dbReference type="AlphaFoldDB" id="C2MAF7"/>
<feature type="transmembrane region" description="Helical" evidence="6">
    <location>
        <begin position="318"/>
        <end position="341"/>
    </location>
</feature>
<dbReference type="CDD" id="cd13136">
    <property type="entry name" value="MATE_DinF_like"/>
    <property type="match status" value="1"/>
</dbReference>
<organism evidence="7 8">
    <name type="scientific">Porphyromonas uenonis 60-3</name>
    <dbReference type="NCBI Taxonomy" id="596327"/>
    <lineage>
        <taxon>Bacteria</taxon>
        <taxon>Pseudomonadati</taxon>
        <taxon>Bacteroidota</taxon>
        <taxon>Bacteroidia</taxon>
        <taxon>Bacteroidales</taxon>
        <taxon>Porphyromonadaceae</taxon>
        <taxon>Porphyromonas</taxon>
    </lineage>
</organism>
<evidence type="ECO:0000256" key="3">
    <source>
        <dbReference type="ARBA" id="ARBA00022692"/>
    </source>
</evidence>
<feature type="transmembrane region" description="Helical" evidence="6">
    <location>
        <begin position="197"/>
        <end position="219"/>
    </location>
</feature>
<evidence type="ECO:0000256" key="5">
    <source>
        <dbReference type="ARBA" id="ARBA00023136"/>
    </source>
</evidence>
<evidence type="ECO:0000256" key="2">
    <source>
        <dbReference type="ARBA" id="ARBA00010199"/>
    </source>
</evidence>
<dbReference type="EMBL" id="ACLR01000088">
    <property type="protein sequence ID" value="EEK17282.1"/>
    <property type="molecule type" value="Genomic_DNA"/>
</dbReference>
<dbReference type="STRING" id="596327.PORUE0001_1231"/>
<feature type="transmembrane region" description="Helical" evidence="6">
    <location>
        <begin position="138"/>
        <end position="156"/>
    </location>
</feature>
<feature type="transmembrane region" description="Helical" evidence="6">
    <location>
        <begin position="168"/>
        <end position="191"/>
    </location>
</feature>
<dbReference type="Pfam" id="PF01554">
    <property type="entry name" value="MatE"/>
    <property type="match status" value="2"/>
</dbReference>
<dbReference type="GO" id="GO:0042910">
    <property type="term" value="F:xenobiotic transmembrane transporter activity"/>
    <property type="evidence" value="ECO:0007669"/>
    <property type="project" value="InterPro"/>
</dbReference>
<name>C2MAF7_9PORP</name>
<evidence type="ECO:0000256" key="1">
    <source>
        <dbReference type="ARBA" id="ARBA00004141"/>
    </source>
</evidence>
<dbReference type="Proteomes" id="UP000003303">
    <property type="component" value="Unassembled WGS sequence"/>
</dbReference>
<comment type="caution">
    <text evidence="7">The sequence shown here is derived from an EMBL/GenBank/DDBJ whole genome shotgun (WGS) entry which is preliminary data.</text>
</comment>
<feature type="transmembrane region" description="Helical" evidence="6">
    <location>
        <begin position="96"/>
        <end position="118"/>
    </location>
</feature>
<feature type="transmembrane region" description="Helical" evidence="6">
    <location>
        <begin position="249"/>
        <end position="268"/>
    </location>
</feature>
<gene>
    <name evidence="7" type="primary">dinF</name>
    <name evidence="7" type="ORF">PORUE0001_1231</name>
</gene>
<protein>
    <submittedName>
        <fullName evidence="7">MATE efflux family protein</fullName>
    </submittedName>
</protein>
<dbReference type="GO" id="GO:0015297">
    <property type="term" value="F:antiporter activity"/>
    <property type="evidence" value="ECO:0007669"/>
    <property type="project" value="InterPro"/>
</dbReference>
<comment type="similarity">
    <text evidence="2">Belongs to the multi antimicrobial extrusion (MATE) (TC 2.A.66.1) family.</text>
</comment>
<keyword evidence="8" id="KW-1185">Reference proteome</keyword>
<dbReference type="InterPro" id="IPR002528">
    <property type="entry name" value="MATE_fam"/>
</dbReference>
<dbReference type="PANTHER" id="PTHR42893:SF46">
    <property type="entry name" value="PROTEIN DETOXIFICATION 44, CHLOROPLASTIC"/>
    <property type="match status" value="1"/>
</dbReference>
<dbReference type="PANTHER" id="PTHR42893">
    <property type="entry name" value="PROTEIN DETOXIFICATION 44, CHLOROPLASTIC-RELATED"/>
    <property type="match status" value="1"/>
</dbReference>
<evidence type="ECO:0000313" key="8">
    <source>
        <dbReference type="Proteomes" id="UP000003303"/>
    </source>
</evidence>
<feature type="transmembrane region" description="Helical" evidence="6">
    <location>
        <begin position="361"/>
        <end position="378"/>
    </location>
</feature>
<reference evidence="7 8" key="1">
    <citation type="submission" date="2009-04" db="EMBL/GenBank/DDBJ databases">
        <authorList>
            <person name="Sebastian Y."/>
            <person name="Madupu R."/>
            <person name="Durkin A.S."/>
            <person name="Torralba M."/>
            <person name="Methe B."/>
            <person name="Sutton G.G."/>
            <person name="Strausberg R.L."/>
            <person name="Nelson K.E."/>
        </authorList>
    </citation>
    <scope>NUCLEOTIDE SEQUENCE [LARGE SCALE GENOMIC DNA]</scope>
    <source>
        <strain evidence="7 8">60-3</strain>
    </source>
</reference>
<keyword evidence="5 6" id="KW-0472">Membrane</keyword>
<sequence length="449" mass="49496">MHAKVEDPQLSRQINRQILWLTIPNIISNITVPLLSLIDVGLAGHMAHPEAIGSVTVAATITNTIYWLFGFIRLGTTGLVAQAYGRQDSSDINRQLARGITMALLCTIVVLLVSPFATLLSGLVTGGATERLGVEAEQYIQIIFYAAPAVMLIYALNGWFIGMQNSRVPMIASMSALVVNFLVSYTLVVHYQMGVEGLAIGTCVAQYSQALILLTTLLIKYRYLVRHLRFGHFTDTKGYGRYLILGKDLMLRSLLLSSITLFFTYAGVREGAIAVGANALLMQFFSIFSYFMDGFAYAGESLSGRFYGAGRMDLLRAVILRLFAIGIVLSLLATTLFALYPDGLLRFLSSHDEIVAYAKQYHLWAALIPLVGFGAFLWDGIYAGTTRSAGLKWSMIGSSIVFFALYYLLYNLLGMTALWIAFDSYLLVRTGILTGIWCERPMRVSTSCS</sequence>
<dbReference type="GO" id="GO:0005886">
    <property type="term" value="C:plasma membrane"/>
    <property type="evidence" value="ECO:0007669"/>
    <property type="project" value="TreeGrafter"/>
</dbReference>
<evidence type="ECO:0000256" key="6">
    <source>
        <dbReference type="SAM" id="Phobius"/>
    </source>
</evidence>
<keyword evidence="3 6" id="KW-0812">Transmembrane</keyword>
<feature type="transmembrane region" description="Helical" evidence="6">
    <location>
        <begin position="390"/>
        <end position="410"/>
    </location>
</feature>
<dbReference type="NCBIfam" id="TIGR00797">
    <property type="entry name" value="matE"/>
    <property type="match status" value="1"/>
</dbReference>
<feature type="transmembrane region" description="Helical" evidence="6">
    <location>
        <begin position="18"/>
        <end position="44"/>
    </location>
</feature>